<evidence type="ECO:0000256" key="6">
    <source>
        <dbReference type="SAM" id="MobiDB-lite"/>
    </source>
</evidence>
<keyword evidence="3 7" id="KW-0812">Transmembrane</keyword>
<gene>
    <name evidence="9" type="ORF">JG540_08930</name>
</gene>
<organism evidence="9 10">
    <name type="scientific">Actinomyces weissii</name>
    <dbReference type="NCBI Taxonomy" id="675090"/>
    <lineage>
        <taxon>Bacteria</taxon>
        <taxon>Bacillati</taxon>
        <taxon>Actinomycetota</taxon>
        <taxon>Actinomycetes</taxon>
        <taxon>Actinomycetales</taxon>
        <taxon>Actinomycetaceae</taxon>
        <taxon>Actinomyces</taxon>
    </lineage>
</organism>
<feature type="region of interest" description="Disordered" evidence="6">
    <location>
        <begin position="595"/>
        <end position="624"/>
    </location>
</feature>
<evidence type="ECO:0000313" key="9">
    <source>
        <dbReference type="EMBL" id="QQM67138.1"/>
    </source>
</evidence>
<feature type="compositionally biased region" description="Basic and acidic residues" evidence="6">
    <location>
        <begin position="289"/>
        <end position="298"/>
    </location>
</feature>
<evidence type="ECO:0000256" key="1">
    <source>
        <dbReference type="ARBA" id="ARBA00004141"/>
    </source>
</evidence>
<feature type="transmembrane region" description="Helical" evidence="7">
    <location>
        <begin position="16"/>
        <end position="39"/>
    </location>
</feature>
<feature type="compositionally biased region" description="Low complexity" evidence="6">
    <location>
        <begin position="275"/>
        <end position="288"/>
    </location>
</feature>
<name>A0A7T7S1D4_9ACTO</name>
<feature type="domain" description="FHA" evidence="8">
    <location>
        <begin position="648"/>
        <end position="702"/>
    </location>
</feature>
<evidence type="ECO:0000313" key="10">
    <source>
        <dbReference type="Proteomes" id="UP000595895"/>
    </source>
</evidence>
<dbReference type="InterPro" id="IPR010432">
    <property type="entry name" value="RDD"/>
</dbReference>
<dbReference type="Proteomes" id="UP000595895">
    <property type="component" value="Chromosome"/>
</dbReference>
<keyword evidence="5 7" id="KW-0472">Membrane</keyword>
<protein>
    <submittedName>
        <fullName evidence="9">RDD family protein</fullName>
    </submittedName>
</protein>
<evidence type="ECO:0000259" key="8">
    <source>
        <dbReference type="PROSITE" id="PS50006"/>
    </source>
</evidence>
<keyword evidence="4 7" id="KW-1133">Transmembrane helix</keyword>
<feature type="compositionally biased region" description="Low complexity" evidence="6">
    <location>
        <begin position="314"/>
        <end position="323"/>
    </location>
</feature>
<keyword evidence="2" id="KW-0597">Phosphoprotein</keyword>
<evidence type="ECO:0000256" key="2">
    <source>
        <dbReference type="ARBA" id="ARBA00022553"/>
    </source>
</evidence>
<dbReference type="InterPro" id="IPR000253">
    <property type="entry name" value="FHA_dom"/>
</dbReference>
<dbReference type="InterPro" id="IPR008984">
    <property type="entry name" value="SMAD_FHA_dom_sf"/>
</dbReference>
<evidence type="ECO:0000256" key="3">
    <source>
        <dbReference type="ARBA" id="ARBA00022692"/>
    </source>
</evidence>
<evidence type="ECO:0000256" key="5">
    <source>
        <dbReference type="ARBA" id="ARBA00023136"/>
    </source>
</evidence>
<dbReference type="Gene3D" id="2.60.200.20">
    <property type="match status" value="1"/>
</dbReference>
<feature type="transmembrane region" description="Helical" evidence="7">
    <location>
        <begin position="46"/>
        <end position="69"/>
    </location>
</feature>
<dbReference type="Pfam" id="PF06271">
    <property type="entry name" value="RDD"/>
    <property type="match status" value="1"/>
</dbReference>
<dbReference type="AlphaFoldDB" id="A0A7T7S1D4"/>
<feature type="compositionally biased region" description="Low complexity" evidence="6">
    <location>
        <begin position="371"/>
        <end position="386"/>
    </location>
</feature>
<dbReference type="Pfam" id="PF00498">
    <property type="entry name" value="FHA"/>
    <property type="match status" value="1"/>
</dbReference>
<feature type="transmembrane region" description="Helical" evidence="7">
    <location>
        <begin position="89"/>
        <end position="114"/>
    </location>
</feature>
<dbReference type="EMBL" id="CP066802">
    <property type="protein sequence ID" value="QQM67138.1"/>
    <property type="molecule type" value="Genomic_DNA"/>
</dbReference>
<feature type="compositionally biased region" description="Low complexity" evidence="6">
    <location>
        <begin position="205"/>
        <end position="256"/>
    </location>
</feature>
<dbReference type="RefSeq" id="WP_200275462.1">
    <property type="nucleotide sequence ID" value="NZ_CP066802.1"/>
</dbReference>
<sequence>MNAQWVPASTGARARAVIIDCVLISILAVLFMGVSILVLNEPKLGLLVAILVVILLVREADLTLTGYSVGGRVAGVRFVDARTGGAPGIGMFFHADLVLVTIVPTLGFGSLLLLSSAAKSPDRRGWHDRISGLMALSTKPGLEDEEEISASSLVSSGTLTEVPEDLYQADGQEPADLGTAPPPPAEAAQPASAEPARAVPEAGLPAVPSPAAQADPAPAFVPADPVPAPAVEGSVPPEPVAAPEAAPADTAPAPAAAAPPPPAATEVEDVEAAKEVAAASATAGSTDAQHPETTEHGLTDTQAPAAPPAPAPAFVPAEPAPVVESGTVTASASETVPPEPVGAGAGEAADTGHELTEVPEGSEAGTPGSLEAAAAEAAAGAAAGTDEAVDEPEEADEVLVTAAALETQLTSTEAAEPSVEQHAGPAYHSEVVPPLPEHGQDYGRLQDQDLADSAFASDFVAVPDQDAFSNLDDSPFMVVPGDEAIGAPRSAPSPSESDDHYELVQEVLSRRAAARNATAAASAAATDAVVLPGDQPEPPEPATAPAEEGTKAVNDTLIDASLVDGHTTDEPMIEVPEGESLDSYFAQALIAEDDSLSADSADSAPDEVVSAEGTEGPDPAFVDDRSEPVMRLMPFTNTGRAIHITGPIIIGRAPLNTSRYPEAKLVALGDQAPSVSKTHAAMMPTDHGVLVTDLGSSNGTRVVRAGKARRIPTDVAVMVHEGGVVLLGQTAYRVQR</sequence>
<dbReference type="PROSITE" id="PS50006">
    <property type="entry name" value="FHA_DOMAIN"/>
    <property type="match status" value="1"/>
</dbReference>
<feature type="region of interest" description="Disordered" evidence="6">
    <location>
        <begin position="410"/>
        <end position="443"/>
    </location>
</feature>
<reference evidence="9 10" key="1">
    <citation type="submission" date="2020-12" db="EMBL/GenBank/DDBJ databases">
        <authorList>
            <person name="Zhou J."/>
        </authorList>
    </citation>
    <scope>NUCLEOTIDE SEQUENCE [LARGE SCALE GENOMIC DNA]</scope>
    <source>
        <strain evidence="9 10">CCUG 61299</strain>
    </source>
</reference>
<accession>A0A7T7S1D4</accession>
<dbReference type="SUPFAM" id="SSF49879">
    <property type="entry name" value="SMAD/FHA domain"/>
    <property type="match status" value="1"/>
</dbReference>
<keyword evidence="10" id="KW-1185">Reference proteome</keyword>
<dbReference type="GO" id="GO:0016020">
    <property type="term" value="C:membrane"/>
    <property type="evidence" value="ECO:0007669"/>
    <property type="project" value="UniProtKB-SubCell"/>
</dbReference>
<proteinExistence type="predicted"/>
<feature type="region of interest" description="Disordered" evidence="6">
    <location>
        <begin position="171"/>
        <end position="396"/>
    </location>
</feature>
<comment type="subcellular location">
    <subcellularLocation>
        <location evidence="1">Membrane</location>
        <topology evidence="1">Multi-pass membrane protein</topology>
    </subcellularLocation>
</comment>
<dbReference type="KEGG" id="awe:JG540_08930"/>
<dbReference type="CDD" id="cd00060">
    <property type="entry name" value="FHA"/>
    <property type="match status" value="1"/>
</dbReference>
<feature type="compositionally biased region" description="Low complexity" evidence="6">
    <location>
        <begin position="186"/>
        <end position="198"/>
    </location>
</feature>
<feature type="compositionally biased region" description="Low complexity" evidence="6">
    <location>
        <begin position="597"/>
        <end position="611"/>
    </location>
</feature>
<evidence type="ECO:0000256" key="7">
    <source>
        <dbReference type="SAM" id="Phobius"/>
    </source>
</evidence>
<feature type="region of interest" description="Disordered" evidence="6">
    <location>
        <begin position="525"/>
        <end position="549"/>
    </location>
</feature>
<evidence type="ECO:0000256" key="4">
    <source>
        <dbReference type="ARBA" id="ARBA00022989"/>
    </source>
</evidence>
<feature type="compositionally biased region" description="Acidic residues" evidence="6">
    <location>
        <begin position="387"/>
        <end position="396"/>
    </location>
</feature>